<dbReference type="EMBL" id="JBIACK010000001">
    <property type="protein sequence ID" value="MFE8699523.1"/>
    <property type="molecule type" value="Genomic_DNA"/>
</dbReference>
<evidence type="ECO:0000313" key="1">
    <source>
        <dbReference type="EMBL" id="MFE8699523.1"/>
    </source>
</evidence>
<protein>
    <recommendedName>
        <fullName evidence="3">YgiT-type zinc finger protein</fullName>
    </recommendedName>
</protein>
<keyword evidence="2" id="KW-1185">Reference proteome</keyword>
<reference evidence="1 2" key="1">
    <citation type="submission" date="2024-08" db="EMBL/GenBank/DDBJ databases">
        <title>Two novel Cytobacillus novel species.</title>
        <authorList>
            <person name="Liu G."/>
        </authorList>
    </citation>
    <scope>NUCLEOTIDE SEQUENCE [LARGE SCALE GENOMIC DNA]</scope>
    <source>
        <strain evidence="1 2">FJAT-54145</strain>
    </source>
</reference>
<sequence>MQEHSRCHHRLNSEENVAFTTEDGIEVYVAGAAFEKCVTCGHVDFPLESKEMIDSSLKEKRSYPNSPRQLYINLMNLL</sequence>
<name>A0ABW6K5R0_9BACI</name>
<evidence type="ECO:0008006" key="3">
    <source>
        <dbReference type="Google" id="ProtNLM"/>
    </source>
</evidence>
<dbReference type="Proteomes" id="UP001601059">
    <property type="component" value="Unassembled WGS sequence"/>
</dbReference>
<gene>
    <name evidence="1" type="ORF">ACFYKX_02675</name>
</gene>
<dbReference type="RefSeq" id="WP_389357790.1">
    <property type="nucleotide sequence ID" value="NZ_JBIACK010000001.1"/>
</dbReference>
<proteinExistence type="predicted"/>
<accession>A0ABW6K5R0</accession>
<evidence type="ECO:0000313" key="2">
    <source>
        <dbReference type="Proteomes" id="UP001601059"/>
    </source>
</evidence>
<comment type="caution">
    <text evidence="1">The sequence shown here is derived from an EMBL/GenBank/DDBJ whole genome shotgun (WGS) entry which is preliminary data.</text>
</comment>
<organism evidence="1 2">
    <name type="scientific">Cytobacillus spartinae</name>
    <dbReference type="NCBI Taxonomy" id="3299023"/>
    <lineage>
        <taxon>Bacteria</taxon>
        <taxon>Bacillati</taxon>
        <taxon>Bacillota</taxon>
        <taxon>Bacilli</taxon>
        <taxon>Bacillales</taxon>
        <taxon>Bacillaceae</taxon>
        <taxon>Cytobacillus</taxon>
    </lineage>
</organism>